<keyword evidence="1" id="KW-0001">2Fe-2S</keyword>
<protein>
    <submittedName>
        <fullName evidence="7">Iron-binding CDGSH zinc finger protein</fullName>
    </submittedName>
</protein>
<evidence type="ECO:0000256" key="5">
    <source>
        <dbReference type="SAM" id="MobiDB-lite"/>
    </source>
</evidence>
<evidence type="ECO:0000256" key="4">
    <source>
        <dbReference type="ARBA" id="ARBA00023014"/>
    </source>
</evidence>
<feature type="region of interest" description="Disordered" evidence="5">
    <location>
        <begin position="1"/>
        <end position="31"/>
    </location>
</feature>
<name>A0A3N1GXB1_9ACTN</name>
<feature type="domain" description="Iron-binding zinc finger CDGSH type" evidence="6">
    <location>
        <begin position="47"/>
        <end position="88"/>
    </location>
</feature>
<evidence type="ECO:0000313" key="7">
    <source>
        <dbReference type="EMBL" id="ROP34766.1"/>
    </source>
</evidence>
<organism evidence="7 8">
    <name type="scientific">Pseudokineococcus lusitanus</name>
    <dbReference type="NCBI Taxonomy" id="763993"/>
    <lineage>
        <taxon>Bacteria</taxon>
        <taxon>Bacillati</taxon>
        <taxon>Actinomycetota</taxon>
        <taxon>Actinomycetes</taxon>
        <taxon>Kineosporiales</taxon>
        <taxon>Kineosporiaceae</taxon>
        <taxon>Pseudokineococcus</taxon>
    </lineage>
</organism>
<dbReference type="SMART" id="SM00704">
    <property type="entry name" value="ZnF_CDGSH"/>
    <property type="match status" value="1"/>
</dbReference>
<evidence type="ECO:0000259" key="6">
    <source>
        <dbReference type="SMART" id="SM00704"/>
    </source>
</evidence>
<dbReference type="EMBL" id="RJKN01000006">
    <property type="protein sequence ID" value="ROP34766.1"/>
    <property type="molecule type" value="Genomic_DNA"/>
</dbReference>
<keyword evidence="3" id="KW-0408">Iron</keyword>
<dbReference type="Gene3D" id="3.40.5.90">
    <property type="entry name" value="CDGSH iron-sulfur domain, mitoNEET-type"/>
    <property type="match status" value="1"/>
</dbReference>
<keyword evidence="4" id="KW-0411">Iron-sulfur</keyword>
<dbReference type="AlphaFoldDB" id="A0A3N1GXB1"/>
<evidence type="ECO:0000313" key="8">
    <source>
        <dbReference type="Proteomes" id="UP000276232"/>
    </source>
</evidence>
<accession>A0A3N1GXB1</accession>
<keyword evidence="2" id="KW-0479">Metal-binding</keyword>
<evidence type="ECO:0000256" key="1">
    <source>
        <dbReference type="ARBA" id="ARBA00022714"/>
    </source>
</evidence>
<dbReference type="Proteomes" id="UP000276232">
    <property type="component" value="Unassembled WGS sequence"/>
</dbReference>
<comment type="caution">
    <text evidence="7">The sequence shown here is derived from an EMBL/GenBank/DDBJ whole genome shotgun (WGS) entry which is preliminary data.</text>
</comment>
<evidence type="ECO:0000256" key="2">
    <source>
        <dbReference type="ARBA" id="ARBA00022723"/>
    </source>
</evidence>
<dbReference type="InterPro" id="IPR042216">
    <property type="entry name" value="MitoNEET_CISD"/>
</dbReference>
<keyword evidence="8" id="KW-1185">Reference proteome</keyword>
<gene>
    <name evidence="7" type="ORF">EDC03_2588</name>
</gene>
<dbReference type="InParanoid" id="A0A3N1GXB1"/>
<dbReference type="GO" id="GO:0051537">
    <property type="term" value="F:2 iron, 2 sulfur cluster binding"/>
    <property type="evidence" value="ECO:0007669"/>
    <property type="project" value="UniProtKB-KW"/>
</dbReference>
<sequence length="89" mass="9381">MVTPSRPSGAPVGPDDSDDLPPVLRGAGEGATITVCPDGPLLVRGDVEIVDVDGEPVERRRSTVALCRCGRSSIAPYCDGSHKVRRGRR</sequence>
<dbReference type="GO" id="GO:0046872">
    <property type="term" value="F:metal ion binding"/>
    <property type="evidence" value="ECO:0007669"/>
    <property type="project" value="UniProtKB-KW"/>
</dbReference>
<reference evidence="7 8" key="1">
    <citation type="journal article" date="2015" name="Stand. Genomic Sci.">
        <title>Genomic Encyclopedia of Bacterial and Archaeal Type Strains, Phase III: the genomes of soil and plant-associated and newly described type strains.</title>
        <authorList>
            <person name="Whitman W.B."/>
            <person name="Woyke T."/>
            <person name="Klenk H.P."/>
            <person name="Zhou Y."/>
            <person name="Lilburn T.G."/>
            <person name="Beck B.J."/>
            <person name="De Vos P."/>
            <person name="Vandamme P."/>
            <person name="Eisen J.A."/>
            <person name="Garrity G."/>
            <person name="Hugenholtz P."/>
            <person name="Kyrpides N.C."/>
        </authorList>
    </citation>
    <scope>NUCLEOTIDE SEQUENCE [LARGE SCALE GENOMIC DNA]</scope>
    <source>
        <strain evidence="7 8">CECT 7306</strain>
    </source>
</reference>
<dbReference type="GO" id="GO:0005737">
    <property type="term" value="C:cytoplasm"/>
    <property type="evidence" value="ECO:0007669"/>
    <property type="project" value="UniProtKB-ARBA"/>
</dbReference>
<evidence type="ECO:0000256" key="3">
    <source>
        <dbReference type="ARBA" id="ARBA00023004"/>
    </source>
</evidence>
<proteinExistence type="predicted"/>
<dbReference type="InterPro" id="IPR018967">
    <property type="entry name" value="FeS-contain_CDGSH-typ"/>
</dbReference>
<dbReference type="Pfam" id="PF09360">
    <property type="entry name" value="zf-CDGSH"/>
    <property type="match status" value="1"/>
</dbReference>